<dbReference type="EC" id="4.3.2.7" evidence="1"/>
<evidence type="ECO:0000256" key="3">
    <source>
        <dbReference type="SAM" id="MobiDB-lite"/>
    </source>
</evidence>
<dbReference type="GO" id="GO:0006751">
    <property type="term" value="P:glutathione catabolic process"/>
    <property type="evidence" value="ECO:0007669"/>
    <property type="project" value="InterPro"/>
</dbReference>
<evidence type="ECO:0000313" key="4">
    <source>
        <dbReference type="EMBL" id="KMU80228.1"/>
    </source>
</evidence>
<dbReference type="Proteomes" id="UP000054559">
    <property type="component" value="Unassembled WGS sequence"/>
</dbReference>
<keyword evidence="2" id="KW-0456">Lyase</keyword>
<gene>
    <name evidence="4" type="ORF">CISG_08334</name>
</gene>
<dbReference type="STRING" id="454286.A0A0J8R8Y5"/>
<organism evidence="4 5">
    <name type="scientific">Coccidioides immitis RMSCC 3703</name>
    <dbReference type="NCBI Taxonomy" id="454286"/>
    <lineage>
        <taxon>Eukaryota</taxon>
        <taxon>Fungi</taxon>
        <taxon>Dikarya</taxon>
        <taxon>Ascomycota</taxon>
        <taxon>Pezizomycotina</taxon>
        <taxon>Eurotiomycetes</taxon>
        <taxon>Eurotiomycetidae</taxon>
        <taxon>Onygenales</taxon>
        <taxon>Onygenaceae</taxon>
        <taxon>Coccidioides</taxon>
    </lineage>
</organism>
<reference evidence="5" key="1">
    <citation type="journal article" date="2010" name="Genome Res.">
        <title>Population genomic sequencing of Coccidioides fungi reveals recent hybridization and transposon control.</title>
        <authorList>
            <person name="Neafsey D.E."/>
            <person name="Barker B.M."/>
            <person name="Sharpton T.J."/>
            <person name="Stajich J.E."/>
            <person name="Park D.J."/>
            <person name="Whiston E."/>
            <person name="Hung C.-Y."/>
            <person name="McMahan C."/>
            <person name="White J."/>
            <person name="Sykes S."/>
            <person name="Heiman D."/>
            <person name="Young S."/>
            <person name="Zeng Q."/>
            <person name="Abouelleil A."/>
            <person name="Aftuck L."/>
            <person name="Bessette D."/>
            <person name="Brown A."/>
            <person name="FitzGerald M."/>
            <person name="Lui A."/>
            <person name="Macdonald J.P."/>
            <person name="Priest M."/>
            <person name="Orbach M.J."/>
            <person name="Galgiani J.N."/>
            <person name="Kirkland T.N."/>
            <person name="Cole G.T."/>
            <person name="Birren B.W."/>
            <person name="Henn M.R."/>
            <person name="Taylor J.W."/>
            <person name="Rounsley S.D."/>
        </authorList>
    </citation>
    <scope>NUCLEOTIDE SEQUENCE [LARGE SCALE GENOMIC DNA]</scope>
    <source>
        <strain evidence="5">RMSCC 3703</strain>
    </source>
</reference>
<proteinExistence type="predicted"/>
<dbReference type="AlphaFoldDB" id="A0A0J8R8Y5"/>
<dbReference type="EMBL" id="DS268185">
    <property type="protein sequence ID" value="KMU80228.1"/>
    <property type="molecule type" value="Genomic_DNA"/>
</dbReference>
<evidence type="ECO:0000256" key="2">
    <source>
        <dbReference type="ARBA" id="ARBA00023239"/>
    </source>
</evidence>
<dbReference type="PANTHER" id="PTHR12192">
    <property type="entry name" value="CATION TRANSPORT PROTEIN CHAC-RELATED"/>
    <property type="match status" value="1"/>
</dbReference>
<dbReference type="InterPro" id="IPR006840">
    <property type="entry name" value="ChaC"/>
</dbReference>
<name>A0A0J8R8Y5_COCIT</name>
<dbReference type="GO" id="GO:0061928">
    <property type="term" value="F:glutathione specific gamma-glutamylcyclotransferase activity"/>
    <property type="evidence" value="ECO:0007669"/>
    <property type="project" value="UniProtKB-EC"/>
</dbReference>
<evidence type="ECO:0000256" key="1">
    <source>
        <dbReference type="ARBA" id="ARBA00012344"/>
    </source>
</evidence>
<protein>
    <recommendedName>
        <fullName evidence="1">glutathione-specific gamma-glutamylcyclotransferase</fullName>
        <ecNumber evidence="1">4.3.2.7</ecNumber>
    </recommendedName>
</protein>
<dbReference type="PANTHER" id="PTHR12192:SF2">
    <property type="entry name" value="GLUTATHIONE-SPECIFIC GAMMA-GLUTAMYLCYCLOTRANSFERASE 2"/>
    <property type="match status" value="1"/>
</dbReference>
<feature type="region of interest" description="Disordered" evidence="3">
    <location>
        <begin position="217"/>
        <end position="236"/>
    </location>
</feature>
<sequence length="355" mass="39650">MGARSRQLLDCVRRRHKHYWAQPWPSRSRGAHQAGYSFSPPSIAGAKLRSHVFRIKPVAALDFRQGLVSASADWLIYNLFAAGFMEDSSQQTSAHSVSALSSWRRYFPDGDVWVFGYGCEFDMETASALCADHRGTPESNGRVVTVIERSFWETLSDPATKPAYPQTTQHQDVQPNSNESLVWGAAYHIPASHAEEVNAYLDHREINGYSVHYTPFHPYTPSTQGGEPDAPDPSNSSPSFLCMVYIGLPTNSQFLRNPTDRDPSSVAGVIAKSRGQSGENKEYLYLLEKALEGIGLGYADAHVTDLVRRVRALEGVREGRKSQSEIDVEKITIPEAEYREDEAMEEVDEHVERKA</sequence>
<dbReference type="Pfam" id="PF04752">
    <property type="entry name" value="ChaC"/>
    <property type="match status" value="1"/>
</dbReference>
<evidence type="ECO:0000313" key="5">
    <source>
        <dbReference type="Proteomes" id="UP000054559"/>
    </source>
</evidence>
<accession>A0A0J8R8Y5</accession>
<dbReference type="OrthoDB" id="1933483at2759"/>
<dbReference type="GO" id="GO:0005737">
    <property type="term" value="C:cytoplasm"/>
    <property type="evidence" value="ECO:0007669"/>
    <property type="project" value="TreeGrafter"/>
</dbReference>